<dbReference type="Proteomes" id="UP001279734">
    <property type="component" value="Unassembled WGS sequence"/>
</dbReference>
<dbReference type="AlphaFoldDB" id="A0AAD3XFP7"/>
<name>A0AAD3XFP7_NEPGR</name>
<accession>A0AAD3XFP7</accession>
<protein>
    <submittedName>
        <fullName evidence="1">Uncharacterized protein</fullName>
    </submittedName>
</protein>
<sequence length="68" mass="7358">MEDQVLNCDIELGGGGSSAISDDDIEIEDKEMVDTLFASDGPSVPRFHSPEAAAAAVLEELFTFQRRN</sequence>
<organism evidence="1 2">
    <name type="scientific">Nepenthes gracilis</name>
    <name type="common">Slender pitcher plant</name>
    <dbReference type="NCBI Taxonomy" id="150966"/>
    <lineage>
        <taxon>Eukaryota</taxon>
        <taxon>Viridiplantae</taxon>
        <taxon>Streptophyta</taxon>
        <taxon>Embryophyta</taxon>
        <taxon>Tracheophyta</taxon>
        <taxon>Spermatophyta</taxon>
        <taxon>Magnoliopsida</taxon>
        <taxon>eudicotyledons</taxon>
        <taxon>Gunneridae</taxon>
        <taxon>Pentapetalae</taxon>
        <taxon>Caryophyllales</taxon>
        <taxon>Nepenthaceae</taxon>
        <taxon>Nepenthes</taxon>
    </lineage>
</organism>
<evidence type="ECO:0000313" key="2">
    <source>
        <dbReference type="Proteomes" id="UP001279734"/>
    </source>
</evidence>
<gene>
    <name evidence="1" type="ORF">Nepgr_004720</name>
</gene>
<proteinExistence type="predicted"/>
<reference evidence="1" key="1">
    <citation type="submission" date="2023-05" db="EMBL/GenBank/DDBJ databases">
        <title>Nepenthes gracilis genome sequencing.</title>
        <authorList>
            <person name="Fukushima K."/>
        </authorList>
    </citation>
    <scope>NUCLEOTIDE SEQUENCE</scope>
    <source>
        <strain evidence="1">SING2019-196</strain>
    </source>
</reference>
<keyword evidence="2" id="KW-1185">Reference proteome</keyword>
<evidence type="ECO:0000313" key="1">
    <source>
        <dbReference type="EMBL" id="GMH02881.1"/>
    </source>
</evidence>
<comment type="caution">
    <text evidence="1">The sequence shown here is derived from an EMBL/GenBank/DDBJ whole genome shotgun (WGS) entry which is preliminary data.</text>
</comment>
<dbReference type="EMBL" id="BSYO01000004">
    <property type="protein sequence ID" value="GMH02881.1"/>
    <property type="molecule type" value="Genomic_DNA"/>
</dbReference>